<dbReference type="SMART" id="SM00671">
    <property type="entry name" value="SEL1"/>
    <property type="match status" value="3"/>
</dbReference>
<dbReference type="SUPFAM" id="SSF81901">
    <property type="entry name" value="HCP-like"/>
    <property type="match status" value="1"/>
</dbReference>
<dbReference type="InterPro" id="IPR006597">
    <property type="entry name" value="Sel1-like"/>
</dbReference>
<dbReference type="GO" id="GO:0003677">
    <property type="term" value="F:DNA binding"/>
    <property type="evidence" value="ECO:0007669"/>
    <property type="project" value="InterPro"/>
</dbReference>
<reference evidence="6 7" key="1">
    <citation type="journal article" date="2013" name="Proc. Natl. Acad. Sci. U.S.A.">
        <title>Genome of an arbuscular mycorrhizal fungus provides insight into the oldest plant symbiosis.</title>
        <authorList>
            <person name="Tisserant E."/>
            <person name="Malbreil M."/>
            <person name="Kuo A."/>
            <person name="Kohler A."/>
            <person name="Symeonidi A."/>
            <person name="Balestrini R."/>
            <person name="Charron P."/>
            <person name="Duensing N."/>
            <person name="Frei Dit Frey N."/>
            <person name="Gianinazzi-Pearson V."/>
            <person name="Gilbert L.B."/>
            <person name="Handa Y."/>
            <person name="Herr J.R."/>
            <person name="Hijri M."/>
            <person name="Koul R."/>
            <person name="Kawaguchi M."/>
            <person name="Krajinski F."/>
            <person name="Lammers P.J."/>
            <person name="Masclaux F.G."/>
            <person name="Murat C."/>
            <person name="Morin E."/>
            <person name="Ndikumana S."/>
            <person name="Pagni M."/>
            <person name="Petitpierre D."/>
            <person name="Requena N."/>
            <person name="Rosikiewicz P."/>
            <person name="Riley R."/>
            <person name="Saito K."/>
            <person name="San Clemente H."/>
            <person name="Shapiro H."/>
            <person name="van Tuinen D."/>
            <person name="Becard G."/>
            <person name="Bonfante P."/>
            <person name="Paszkowski U."/>
            <person name="Shachar-Hill Y.Y."/>
            <person name="Tuskan G.A."/>
            <person name="Young P.W."/>
            <person name="Sanders I.R."/>
            <person name="Henrissat B."/>
            <person name="Rensing S.A."/>
            <person name="Grigoriev I.V."/>
            <person name="Corradi N."/>
            <person name="Roux C."/>
            <person name="Martin F."/>
        </authorList>
    </citation>
    <scope>NUCLEOTIDE SEQUENCE [LARGE SCALE GENOMIC DNA]</scope>
    <source>
        <strain evidence="6 7">DAOM 197198</strain>
    </source>
</reference>
<dbReference type="VEuPathDB" id="FungiDB:RhiirFUN_008585"/>
<dbReference type="InterPro" id="IPR052945">
    <property type="entry name" value="Mitotic_Regulator"/>
</dbReference>
<evidence type="ECO:0000256" key="3">
    <source>
        <dbReference type="ARBA" id="ARBA00022833"/>
    </source>
</evidence>
<dbReference type="AlphaFoldDB" id="A0A2P4QIV9"/>
<evidence type="ECO:0000256" key="4">
    <source>
        <dbReference type="PROSITE-ProRule" id="PRU00027"/>
    </source>
</evidence>
<keyword evidence="2 4" id="KW-0863">Zinc-finger</keyword>
<comment type="caution">
    <text evidence="6">The sequence shown here is derived from an EMBL/GenBank/DDBJ whole genome shotgun (WGS) entry which is preliminary data.</text>
</comment>
<proteinExistence type="predicted"/>
<dbReference type="PROSITE" id="PS50808">
    <property type="entry name" value="ZF_BED"/>
    <property type="match status" value="1"/>
</dbReference>
<dbReference type="InterPro" id="IPR011990">
    <property type="entry name" value="TPR-like_helical_dom_sf"/>
</dbReference>
<protein>
    <recommendedName>
        <fullName evidence="5">BED-type domain-containing protein</fullName>
    </recommendedName>
</protein>
<evidence type="ECO:0000256" key="2">
    <source>
        <dbReference type="ARBA" id="ARBA00022771"/>
    </source>
</evidence>
<keyword evidence="1" id="KW-0479">Metal-binding</keyword>
<name>A0A2P4QIV9_RHIID</name>
<feature type="domain" description="BED-type" evidence="5">
    <location>
        <begin position="3"/>
        <end position="57"/>
    </location>
</feature>
<sequence length="338" mass="38995">MVRKKGPVWDHFEILNNAVNSHPHVRCKYCPKEYKRAVPKRMQFHLDKNCAQAPNSTKSQSNMEKSLNLSLSKVLSPYNLSNRETDDIDLSPEDLHHLGYCYQRGIGTEKNEVKAFQLYKVAANKGLVISINNLGYCYQHGIGTEKDEVKAFGLYREAAEKGCVESMRNLGYLYQNGIGTEKNEIKAFKLYKEADEKAILMQCELMEFKNWIIKFIDTEHLQGLRNIKQLIKADSTLKISDSIFDANEYLKMDDTILNKIEYSNDPKEINEEKIIAYQNNDGLKVDDIIQNSNDTPTNLNNSLPAHYNLEDKVEEDRSIDEDKNVDEDRNIDNYCKEC</sequence>
<keyword evidence="3" id="KW-0862">Zinc</keyword>
<dbReference type="Gene3D" id="1.25.40.10">
    <property type="entry name" value="Tetratricopeptide repeat domain"/>
    <property type="match status" value="1"/>
</dbReference>
<evidence type="ECO:0000256" key="1">
    <source>
        <dbReference type="ARBA" id="ARBA00022723"/>
    </source>
</evidence>
<accession>A0A2P4QIV9</accession>
<dbReference type="Proteomes" id="UP000018888">
    <property type="component" value="Unassembled WGS sequence"/>
</dbReference>
<organism evidence="6 7">
    <name type="scientific">Rhizophagus irregularis (strain DAOM 181602 / DAOM 197198 / MUCL 43194)</name>
    <name type="common">Arbuscular mycorrhizal fungus</name>
    <name type="synonym">Glomus intraradices</name>
    <dbReference type="NCBI Taxonomy" id="747089"/>
    <lineage>
        <taxon>Eukaryota</taxon>
        <taxon>Fungi</taxon>
        <taxon>Fungi incertae sedis</taxon>
        <taxon>Mucoromycota</taxon>
        <taxon>Glomeromycotina</taxon>
        <taxon>Glomeromycetes</taxon>
        <taxon>Glomerales</taxon>
        <taxon>Glomeraceae</taxon>
        <taxon>Rhizophagus</taxon>
    </lineage>
</organism>
<keyword evidence="7" id="KW-1185">Reference proteome</keyword>
<dbReference type="PANTHER" id="PTHR43628:SF1">
    <property type="entry name" value="CHITIN SYNTHASE REGULATORY FACTOR 2-RELATED"/>
    <property type="match status" value="1"/>
</dbReference>
<dbReference type="PANTHER" id="PTHR43628">
    <property type="entry name" value="ACTIVATOR OF C KINASE PROTEIN 1-RELATED"/>
    <property type="match status" value="1"/>
</dbReference>
<dbReference type="VEuPathDB" id="FungiDB:RhiirFUN_008587"/>
<dbReference type="InterPro" id="IPR003656">
    <property type="entry name" value="Znf_BED"/>
</dbReference>
<evidence type="ECO:0000259" key="5">
    <source>
        <dbReference type="PROSITE" id="PS50808"/>
    </source>
</evidence>
<gene>
    <name evidence="6" type="ORF">GLOIN_2v1871231</name>
</gene>
<dbReference type="GO" id="GO:0008270">
    <property type="term" value="F:zinc ion binding"/>
    <property type="evidence" value="ECO:0007669"/>
    <property type="project" value="UniProtKB-KW"/>
</dbReference>
<reference evidence="6 7" key="2">
    <citation type="journal article" date="2018" name="New Phytol.">
        <title>High intraspecific genome diversity in the model arbuscular mycorrhizal symbiont Rhizophagus irregularis.</title>
        <authorList>
            <person name="Chen E.C.H."/>
            <person name="Morin E."/>
            <person name="Beaudet D."/>
            <person name="Noel J."/>
            <person name="Yildirir G."/>
            <person name="Ndikumana S."/>
            <person name="Charron P."/>
            <person name="St-Onge C."/>
            <person name="Giorgi J."/>
            <person name="Kruger M."/>
            <person name="Marton T."/>
            <person name="Ropars J."/>
            <person name="Grigoriev I.V."/>
            <person name="Hainaut M."/>
            <person name="Henrissat B."/>
            <person name="Roux C."/>
            <person name="Martin F."/>
            <person name="Corradi N."/>
        </authorList>
    </citation>
    <scope>NUCLEOTIDE SEQUENCE [LARGE SCALE GENOMIC DNA]</scope>
    <source>
        <strain evidence="6 7">DAOM 197198</strain>
    </source>
</reference>
<evidence type="ECO:0000313" key="7">
    <source>
        <dbReference type="Proteomes" id="UP000018888"/>
    </source>
</evidence>
<dbReference type="Pfam" id="PF08238">
    <property type="entry name" value="Sel1"/>
    <property type="match status" value="3"/>
</dbReference>
<evidence type="ECO:0000313" key="6">
    <source>
        <dbReference type="EMBL" id="POG77587.1"/>
    </source>
</evidence>
<dbReference type="EMBL" id="AUPC02000039">
    <property type="protein sequence ID" value="POG77587.1"/>
    <property type="molecule type" value="Genomic_DNA"/>
</dbReference>